<dbReference type="Proteomes" id="UP000198923">
    <property type="component" value="Unassembled WGS sequence"/>
</dbReference>
<name>A0A1G8ABU8_9ACTN</name>
<evidence type="ECO:0000313" key="2">
    <source>
        <dbReference type="EMBL" id="SDH18316.1"/>
    </source>
</evidence>
<dbReference type="InterPro" id="IPR036691">
    <property type="entry name" value="Endo/exonu/phosph_ase_sf"/>
</dbReference>
<keyword evidence="2" id="KW-0378">Hydrolase</keyword>
<keyword evidence="3" id="KW-1185">Reference proteome</keyword>
<dbReference type="InterPro" id="IPR005135">
    <property type="entry name" value="Endo/exonuclease/phosphatase"/>
</dbReference>
<reference evidence="2 3" key="1">
    <citation type="submission" date="2016-10" db="EMBL/GenBank/DDBJ databases">
        <authorList>
            <person name="de Groot N.N."/>
        </authorList>
    </citation>
    <scope>NUCLEOTIDE SEQUENCE [LARGE SCALE GENOMIC DNA]</scope>
    <source>
        <strain evidence="2 3">CPCC 201354</strain>
    </source>
</reference>
<feature type="domain" description="Endonuclease/exonuclease/phosphatase" evidence="1">
    <location>
        <begin position="6"/>
        <end position="169"/>
    </location>
</feature>
<dbReference type="GO" id="GO:0004527">
    <property type="term" value="F:exonuclease activity"/>
    <property type="evidence" value="ECO:0007669"/>
    <property type="project" value="UniProtKB-KW"/>
</dbReference>
<accession>A0A1G8ABU8</accession>
<sequence length="276" mass="30788">MQITVMSWNIQHGGKDGRWIGQARIINEVNPDFLLLQECSDWPERDARQVAQAEADTGLRIMVGRSRTKGYTAVGWRPEKARWMGCDSNMYALTNGYTGVWFEIPHLPAPLMVVSAHLSCYSAVQANMEIQTILARTHKPQHLGLLGGDLNHVPLGDEEIDWSSVQPYNRSSRCLLPAPEGPPVWRGNPIVAQTLRAADMTDVAAHVADSRGDHSLRAPTAIHGRIRVDQIHVTGALRPAILDYWVIADQDVSDHHPIVARFDLAKIDESKLAKYR</sequence>
<dbReference type="Pfam" id="PF03372">
    <property type="entry name" value="Exo_endo_phos"/>
    <property type="match status" value="1"/>
</dbReference>
<dbReference type="Gene3D" id="3.60.10.10">
    <property type="entry name" value="Endonuclease/exonuclease/phosphatase"/>
    <property type="match status" value="1"/>
</dbReference>
<keyword evidence="2" id="KW-0269">Exonuclease</keyword>
<protein>
    <submittedName>
        <fullName evidence="2">Exonuclease III</fullName>
    </submittedName>
</protein>
<evidence type="ECO:0000313" key="3">
    <source>
        <dbReference type="Proteomes" id="UP000198923"/>
    </source>
</evidence>
<organism evidence="2 3">
    <name type="scientific">Sinosporangium album</name>
    <dbReference type="NCBI Taxonomy" id="504805"/>
    <lineage>
        <taxon>Bacteria</taxon>
        <taxon>Bacillati</taxon>
        <taxon>Actinomycetota</taxon>
        <taxon>Actinomycetes</taxon>
        <taxon>Streptosporangiales</taxon>
        <taxon>Streptosporangiaceae</taxon>
        <taxon>Sinosporangium</taxon>
    </lineage>
</organism>
<keyword evidence="2" id="KW-0540">Nuclease</keyword>
<dbReference type="EMBL" id="FNCN01000012">
    <property type="protein sequence ID" value="SDH18316.1"/>
    <property type="molecule type" value="Genomic_DNA"/>
</dbReference>
<dbReference type="SUPFAM" id="SSF56219">
    <property type="entry name" value="DNase I-like"/>
    <property type="match status" value="1"/>
</dbReference>
<gene>
    <name evidence="2" type="ORF">SAMN05421505_11292</name>
</gene>
<dbReference type="OrthoDB" id="3481322at2"/>
<dbReference type="AlphaFoldDB" id="A0A1G8ABU8"/>
<dbReference type="RefSeq" id="WP_093171026.1">
    <property type="nucleotide sequence ID" value="NZ_FNCN01000012.1"/>
</dbReference>
<evidence type="ECO:0000259" key="1">
    <source>
        <dbReference type="Pfam" id="PF03372"/>
    </source>
</evidence>
<dbReference type="STRING" id="504805.SAMN05421505_11292"/>
<proteinExistence type="predicted"/>